<name>A0AAX3YQN3_RHOOP</name>
<protein>
    <submittedName>
        <fullName evidence="2">Uncharacterized protein</fullName>
    </submittedName>
</protein>
<dbReference type="RefSeq" id="WP_269592955.1">
    <property type="nucleotide sequence ID" value="NZ_CP130956.1"/>
</dbReference>
<accession>A0AAX3YQN3</accession>
<dbReference type="Proteomes" id="UP001066327">
    <property type="component" value="Unassembled WGS sequence"/>
</dbReference>
<keyword evidence="4" id="KW-1185">Reference proteome</keyword>
<evidence type="ECO:0000313" key="5">
    <source>
        <dbReference type="Proteomes" id="UP001231166"/>
    </source>
</evidence>
<geneLocation type="plasmid" evidence="2 5">
    <name>pRho-VOC14-L</name>
</geneLocation>
<sequence>MELRSSFLVSAAVKSLVDVVLPAIDPANALAQEQGKLAVGTLQFAASRMSLQFRYDAVDLSQLVELAGTIRDVLRSEANADEAASALDTVTRRSESVLSRALVDPAALEDAGAELRGAITSAMSAARASKSAPAQRSIAKAVVKHAGEQLARERAWVAPQGWEGDVSIPAIDTLLGQSEIAPTSASS</sequence>
<evidence type="ECO:0000313" key="1">
    <source>
        <dbReference type="EMBL" id="MCZ4590301.1"/>
    </source>
</evidence>
<evidence type="ECO:0000313" key="3">
    <source>
        <dbReference type="EMBL" id="WLF52612.1"/>
    </source>
</evidence>
<dbReference type="Proteomes" id="UP001231166">
    <property type="component" value="Plasmid pRho-VOC14-L"/>
</dbReference>
<evidence type="ECO:0000313" key="4">
    <source>
        <dbReference type="Proteomes" id="UP001066327"/>
    </source>
</evidence>
<evidence type="ECO:0000313" key="2">
    <source>
        <dbReference type="EMBL" id="WLF51591.1"/>
    </source>
</evidence>
<keyword evidence="2" id="KW-0614">Plasmid</keyword>
<dbReference type="EMBL" id="CP130956">
    <property type="protein sequence ID" value="WLF52612.1"/>
    <property type="molecule type" value="Genomic_DNA"/>
</dbReference>
<proteinExistence type="predicted"/>
<dbReference type="EMBL" id="JAPWIS010000045">
    <property type="protein sequence ID" value="MCZ4590301.1"/>
    <property type="molecule type" value="Genomic_DNA"/>
</dbReference>
<reference evidence="2" key="2">
    <citation type="submission" date="2023-07" db="EMBL/GenBank/DDBJ databases">
        <title>Genomic analysis of Rhodococcus opacus VOC-14 with glycol ethers degradation activity.</title>
        <authorList>
            <person name="Narkevich D.A."/>
            <person name="Hlushen A.M."/>
            <person name="Akhremchuk A.E."/>
            <person name="Sikolenko M.A."/>
            <person name="Valentovich L.N."/>
        </authorList>
    </citation>
    <scope>NUCLEOTIDE SEQUENCE</scope>
    <source>
        <strain evidence="2">VOC-14</strain>
        <plasmid evidence="2">pRho-VOC14-L</plasmid>
    </source>
</reference>
<dbReference type="AlphaFoldDB" id="A0AAX3YQN3"/>
<organism evidence="2 5">
    <name type="scientific">Rhodococcus opacus</name>
    <name type="common">Nocardia opaca</name>
    <dbReference type="NCBI Taxonomy" id="37919"/>
    <lineage>
        <taxon>Bacteria</taxon>
        <taxon>Bacillati</taxon>
        <taxon>Actinomycetota</taxon>
        <taxon>Actinomycetes</taxon>
        <taxon>Mycobacteriales</taxon>
        <taxon>Nocardiaceae</taxon>
        <taxon>Rhodococcus</taxon>
    </lineage>
</organism>
<reference evidence="1" key="1">
    <citation type="submission" date="2022-12" db="EMBL/GenBank/DDBJ databases">
        <authorList>
            <person name="Krivoruchko A.V."/>
            <person name="Elkin A."/>
        </authorList>
    </citation>
    <scope>NUCLEOTIDE SEQUENCE</scope>
    <source>
        <strain evidence="1">IEGM 249</strain>
    </source>
</reference>
<dbReference type="EMBL" id="CP130956">
    <property type="protein sequence ID" value="WLF51591.1"/>
    <property type="molecule type" value="Genomic_DNA"/>
</dbReference>
<gene>
    <name evidence="1" type="ORF">O4328_42945</name>
    <name evidence="2" type="ORF">Q5707_39420</name>
    <name evidence="3" type="ORF">Q5707_45575</name>
</gene>